<feature type="region of interest" description="Disordered" evidence="1">
    <location>
        <begin position="1"/>
        <end position="95"/>
    </location>
</feature>
<protein>
    <submittedName>
        <fullName evidence="3">Uncharacterized protein</fullName>
    </submittedName>
</protein>
<dbReference type="Proteomes" id="UP001240678">
    <property type="component" value="Unassembled WGS sequence"/>
</dbReference>
<feature type="transmembrane region" description="Helical" evidence="2">
    <location>
        <begin position="139"/>
        <end position="162"/>
    </location>
</feature>
<keyword evidence="2" id="KW-0472">Membrane</keyword>
<evidence type="ECO:0000256" key="2">
    <source>
        <dbReference type="SAM" id="Phobius"/>
    </source>
</evidence>
<feature type="transmembrane region" description="Helical" evidence="2">
    <location>
        <begin position="223"/>
        <end position="242"/>
    </location>
</feature>
<name>A0AAI9YZA4_9PEZI</name>
<evidence type="ECO:0000313" key="3">
    <source>
        <dbReference type="EMBL" id="KAK1528487.1"/>
    </source>
</evidence>
<keyword evidence="4" id="KW-1185">Reference proteome</keyword>
<keyword evidence="2" id="KW-1133">Transmembrane helix</keyword>
<proteinExistence type="predicted"/>
<feature type="compositionally biased region" description="Polar residues" evidence="1">
    <location>
        <begin position="54"/>
        <end position="72"/>
    </location>
</feature>
<feature type="transmembrane region" description="Helical" evidence="2">
    <location>
        <begin position="169"/>
        <end position="191"/>
    </location>
</feature>
<evidence type="ECO:0000256" key="1">
    <source>
        <dbReference type="SAM" id="MobiDB-lite"/>
    </source>
</evidence>
<reference evidence="3 4" key="1">
    <citation type="submission" date="2016-10" db="EMBL/GenBank/DDBJ databases">
        <title>The genome sequence of Colletotrichum fioriniae PJ7.</title>
        <authorList>
            <person name="Baroncelli R."/>
        </authorList>
    </citation>
    <scope>NUCLEOTIDE SEQUENCE [LARGE SCALE GENOMIC DNA]</scope>
    <source>
        <strain evidence="3 4">IMI 309622</strain>
    </source>
</reference>
<feature type="transmembrane region" description="Helical" evidence="2">
    <location>
        <begin position="100"/>
        <end position="119"/>
    </location>
</feature>
<keyword evidence="2" id="KW-0812">Transmembrane</keyword>
<dbReference type="RefSeq" id="XP_060314190.1">
    <property type="nucleotide sequence ID" value="XM_060454490.1"/>
</dbReference>
<accession>A0AAI9YZA4</accession>
<gene>
    <name evidence="3" type="ORF">CCOS01_06321</name>
</gene>
<sequence length="251" mass="27216">MVDDSDPEAQVGSASAHQSQRRAHGTNGSGFPPPSPTAQQPWTDHNANADKTRSWTGKFSSLKTFRNSTNGESSRPHPPIRSRVRPPSSRGWSKPENGGAVIFTGHVVLIIFEVIAIVISSQSLQRVKKFPGLVQRADFVSMISLISMCVEVGAWIIVTLVACSWFGMALSVGFAALLCLNATATGSYLIFAMKANLDKALCNEYGEQSAECWTGLRMGMAVGVFRVLLLPVGIATVTGYYMRRRSKKHEG</sequence>
<dbReference type="GeneID" id="85338037"/>
<feature type="compositionally biased region" description="Polar residues" evidence="1">
    <location>
        <begin position="37"/>
        <end position="46"/>
    </location>
</feature>
<organism evidence="3 4">
    <name type="scientific">Colletotrichum costaricense</name>
    <dbReference type="NCBI Taxonomy" id="1209916"/>
    <lineage>
        <taxon>Eukaryota</taxon>
        <taxon>Fungi</taxon>
        <taxon>Dikarya</taxon>
        <taxon>Ascomycota</taxon>
        <taxon>Pezizomycotina</taxon>
        <taxon>Sordariomycetes</taxon>
        <taxon>Hypocreomycetidae</taxon>
        <taxon>Glomerellales</taxon>
        <taxon>Glomerellaceae</taxon>
        <taxon>Colletotrichum</taxon>
        <taxon>Colletotrichum acutatum species complex</taxon>
    </lineage>
</organism>
<comment type="caution">
    <text evidence="3">The sequence shown here is derived from an EMBL/GenBank/DDBJ whole genome shotgun (WGS) entry which is preliminary data.</text>
</comment>
<evidence type="ECO:0000313" key="4">
    <source>
        <dbReference type="Proteomes" id="UP001240678"/>
    </source>
</evidence>
<dbReference type="AlphaFoldDB" id="A0AAI9YZA4"/>
<dbReference type="EMBL" id="MOOE01000006">
    <property type="protein sequence ID" value="KAK1528487.1"/>
    <property type="molecule type" value="Genomic_DNA"/>
</dbReference>